<feature type="compositionally biased region" description="Basic and acidic residues" evidence="9">
    <location>
        <begin position="1303"/>
        <end position="1317"/>
    </location>
</feature>
<comment type="catalytic activity">
    <reaction evidence="7 8">
        <text>RNA(n) + a ribonucleoside 5'-triphosphate = RNA(n+1) + diphosphate</text>
        <dbReference type="Rhea" id="RHEA:21248"/>
        <dbReference type="Rhea" id="RHEA-COMP:14527"/>
        <dbReference type="Rhea" id="RHEA-COMP:17342"/>
        <dbReference type="ChEBI" id="CHEBI:33019"/>
        <dbReference type="ChEBI" id="CHEBI:61557"/>
        <dbReference type="ChEBI" id="CHEBI:140395"/>
        <dbReference type="EC" id="2.7.7.48"/>
    </reaction>
</comment>
<dbReference type="PANTHER" id="PTHR23079:SF55">
    <property type="entry name" value="RNA-DIRECTED RNA POLYMERASE"/>
    <property type="match status" value="1"/>
</dbReference>
<feature type="region of interest" description="Disordered" evidence="9">
    <location>
        <begin position="1"/>
        <end position="49"/>
    </location>
</feature>
<comment type="caution">
    <text evidence="12">The sequence shown here is derived from an EMBL/GenBank/DDBJ whole genome shotgun (WGS) entry which is preliminary data.</text>
</comment>
<feature type="domain" description="RDRP core" evidence="10">
    <location>
        <begin position="468"/>
        <end position="1019"/>
    </location>
</feature>
<dbReference type="Pfam" id="PF26253">
    <property type="entry name" value="RdRP_head"/>
    <property type="match status" value="1"/>
</dbReference>
<dbReference type="EC" id="2.7.7.48" evidence="8"/>
<feature type="region of interest" description="Disordered" evidence="9">
    <location>
        <begin position="1299"/>
        <end position="1325"/>
    </location>
</feature>
<dbReference type="InterPro" id="IPR057596">
    <property type="entry name" value="RDRP_core"/>
</dbReference>
<evidence type="ECO:0000313" key="13">
    <source>
        <dbReference type="Proteomes" id="UP000749646"/>
    </source>
</evidence>
<dbReference type="GO" id="GO:0003968">
    <property type="term" value="F:RNA-directed RNA polymerase activity"/>
    <property type="evidence" value="ECO:0007669"/>
    <property type="project" value="UniProtKB-KW"/>
</dbReference>
<name>A0A9P6J607_9FUNG</name>
<feature type="domain" description="RDRP C-terminal head" evidence="11">
    <location>
        <begin position="1037"/>
        <end position="1171"/>
    </location>
</feature>
<dbReference type="OrthoDB" id="6513042at2759"/>
<protein>
    <recommendedName>
        <fullName evidence="8">RNA-dependent RNA polymerase</fullName>
        <ecNumber evidence="8">2.7.7.48</ecNumber>
    </recommendedName>
</protein>
<evidence type="ECO:0000256" key="5">
    <source>
        <dbReference type="ARBA" id="ARBA00022884"/>
    </source>
</evidence>
<dbReference type="InterPro" id="IPR007855">
    <property type="entry name" value="RDRP"/>
</dbReference>
<dbReference type="SUPFAM" id="SSF54928">
    <property type="entry name" value="RNA-binding domain, RBD"/>
    <property type="match status" value="1"/>
</dbReference>
<feature type="region of interest" description="Disordered" evidence="9">
    <location>
        <begin position="1185"/>
        <end position="1216"/>
    </location>
</feature>
<evidence type="ECO:0000256" key="7">
    <source>
        <dbReference type="ARBA" id="ARBA00048744"/>
    </source>
</evidence>
<feature type="compositionally biased region" description="Low complexity" evidence="9">
    <location>
        <begin position="15"/>
        <end position="28"/>
    </location>
</feature>
<evidence type="ECO:0000313" key="12">
    <source>
        <dbReference type="EMBL" id="KAF9959907.1"/>
    </source>
</evidence>
<evidence type="ECO:0000256" key="1">
    <source>
        <dbReference type="ARBA" id="ARBA00005762"/>
    </source>
</evidence>
<dbReference type="GO" id="GO:0031380">
    <property type="term" value="C:nuclear RNA-directed RNA polymerase complex"/>
    <property type="evidence" value="ECO:0007669"/>
    <property type="project" value="TreeGrafter"/>
</dbReference>
<reference evidence="12" key="1">
    <citation type="journal article" date="2020" name="Fungal Divers.">
        <title>Resolving the Mortierellaceae phylogeny through synthesis of multi-gene phylogenetics and phylogenomics.</title>
        <authorList>
            <person name="Vandepol N."/>
            <person name="Liber J."/>
            <person name="Desiro A."/>
            <person name="Na H."/>
            <person name="Kennedy M."/>
            <person name="Barry K."/>
            <person name="Grigoriev I.V."/>
            <person name="Miller A.N."/>
            <person name="O'Donnell K."/>
            <person name="Stajich J.E."/>
            <person name="Bonito G."/>
        </authorList>
    </citation>
    <scope>NUCLEOTIDE SEQUENCE</scope>
    <source>
        <strain evidence="12">MES-2147</strain>
    </source>
</reference>
<organism evidence="12 13">
    <name type="scientific">Modicella reniformis</name>
    <dbReference type="NCBI Taxonomy" id="1440133"/>
    <lineage>
        <taxon>Eukaryota</taxon>
        <taxon>Fungi</taxon>
        <taxon>Fungi incertae sedis</taxon>
        <taxon>Mucoromycota</taxon>
        <taxon>Mortierellomycotina</taxon>
        <taxon>Mortierellomycetes</taxon>
        <taxon>Mortierellales</taxon>
        <taxon>Mortierellaceae</taxon>
        <taxon>Modicella</taxon>
    </lineage>
</organism>
<dbReference type="Pfam" id="PF05183">
    <property type="entry name" value="RdRP"/>
    <property type="match status" value="1"/>
</dbReference>
<evidence type="ECO:0000256" key="3">
    <source>
        <dbReference type="ARBA" id="ARBA00022679"/>
    </source>
</evidence>
<evidence type="ECO:0000256" key="9">
    <source>
        <dbReference type="SAM" id="MobiDB-lite"/>
    </source>
</evidence>
<sequence>MTPQWIRTATRPPEAFSFATPTTPSPTAQRQPSHSGGGHSYSNSREYSNPRVTQYVFPTRLQPRSPSQATQLVQMEETRRLKLERLQGNINNRSKADILRLRVFNFDDKVTALELKKNLEEYGELIDIVIERNDQNRLNAIVVFESRPHNVPGLVRASIGGRMLDMELMELKNDGRVVAKSFELGTKLARNVFCSEFLATSTVEIQLQENRRMLKVTFKRHFNDVPILYHVEMKFQDMDKGCIQVDWLDDHVAILIDLRFPPMYWRYDPKKNDNSTEPSKWSVVSNLRRVVDIPKEGVDFNVKAPADPYPAEPNPKNASAKLGRWTVLRCTITERSALRNLNQFVRKCKEFNLLTEEMPVNVVRAGPLVPETHMKAFQSLSFQVRYVLESALSFNYITEYDLTENVTKILCELDELKACMILEHVVSNRQRVWNFEEYVTQEAAKLSRMPTRPRIVPSQCVFLRKLIVTPTTIHLQLPTIETSNRIIRHFKDMSDFFLRVEFSDEGNNKLWSKDRSNENNAIYNRIFAALNNGIKIGDRQYQFLAFSSSQLRENAAWFFCPQGSQTVDSIHKWMGDFSHIKSIAKYAARMGQCFSSTRAIATLSATEVDVINDIEYDGHNFSDGCGRISQKLAQMIGMELEKEATPAAFQIRLGGSKGVLAYYPSLRGHRVQVRPSMKKFEVAHYVVEVIKTSSPASSYLNRQIIILITALGVPDMVILNLKNKMLQDLKHVETDEMVAIRLLYQNWDDNGTSKMMVTMIRAGFLQNEDPYIKNMLTLFKLQMLEELSKRARIHVPLGAYVLGVCDETGELKEGEIFIQVSSIENPAKRKVITGKCMVVRCPCFHPGDIRIVQAVDRPNLSHLHDVVVFNTKGSRGIPSMCSGGDLDGDDFTVIWDPEIVEKIEEYPPMKYDGQGVLTTDGVTILDIKRFFVQYAVSNNLGVIANAHLALSDQLEGGPYHGKCLHLAQLHSDAVDFPKSGKPAYLSPDLRARWYPDFMEKLPGKTYQSNRVLGRIYRECSRQEPFVPKDYRQSFNKRLLIDGYQDYMEGARKCKAAYDGSVRSLMNQYGVKSDLELVSGFIMGVEIITNKREHDVRKVITSAYAAIKRKFRTDLEKEFYTPETKIVSLSDRPLVEMKAAAWYAVCYQDLEPGQPYTFAWIAWDYICDIASRIRVIQILEEAAGHQALGSGEEEETHESSLASTSNTGDRTDLMRSSQEDMMENALEREREKMTLEKQISNLELLQQYAQPFLMPGLNSRAGAPQTAPIGTPFTEVLELGNHGLTPIGLSRMNASQAAAAASDACDHEETTSETESRPVRNKVTTQSGFVTVEPDVDDATLLGVLGF</sequence>
<dbReference type="GO" id="GO:0003723">
    <property type="term" value="F:RNA binding"/>
    <property type="evidence" value="ECO:0007669"/>
    <property type="project" value="UniProtKB-KW"/>
</dbReference>
<keyword evidence="6" id="KW-0943">RNA-mediated gene silencing</keyword>
<dbReference type="EMBL" id="JAAAHW010006486">
    <property type="protein sequence ID" value="KAF9959907.1"/>
    <property type="molecule type" value="Genomic_DNA"/>
</dbReference>
<proteinExistence type="inferred from homology"/>
<evidence type="ECO:0000256" key="8">
    <source>
        <dbReference type="RuleBase" id="RU363098"/>
    </source>
</evidence>
<evidence type="ECO:0000256" key="2">
    <source>
        <dbReference type="ARBA" id="ARBA00022484"/>
    </source>
</evidence>
<keyword evidence="4 8" id="KW-0548">Nucleotidyltransferase</keyword>
<keyword evidence="2 8" id="KW-0696">RNA-directed RNA polymerase</keyword>
<gene>
    <name evidence="12" type="ORF">BGZ65_012983</name>
</gene>
<evidence type="ECO:0000256" key="6">
    <source>
        <dbReference type="ARBA" id="ARBA00023158"/>
    </source>
</evidence>
<keyword evidence="5 8" id="KW-0694">RNA-binding</keyword>
<dbReference type="InterPro" id="IPR058752">
    <property type="entry name" value="RDRP_C_head"/>
</dbReference>
<evidence type="ECO:0000256" key="4">
    <source>
        <dbReference type="ARBA" id="ARBA00022695"/>
    </source>
</evidence>
<dbReference type="InterPro" id="IPR035979">
    <property type="entry name" value="RBD_domain_sf"/>
</dbReference>
<dbReference type="Proteomes" id="UP000749646">
    <property type="component" value="Unassembled WGS sequence"/>
</dbReference>
<evidence type="ECO:0000259" key="10">
    <source>
        <dbReference type="Pfam" id="PF05183"/>
    </source>
</evidence>
<keyword evidence="13" id="KW-1185">Reference proteome</keyword>
<dbReference type="GO" id="GO:0030422">
    <property type="term" value="P:siRNA processing"/>
    <property type="evidence" value="ECO:0007669"/>
    <property type="project" value="TreeGrafter"/>
</dbReference>
<keyword evidence="3 8" id="KW-0808">Transferase</keyword>
<evidence type="ECO:0000259" key="11">
    <source>
        <dbReference type="Pfam" id="PF26253"/>
    </source>
</evidence>
<accession>A0A9P6J607</accession>
<comment type="similarity">
    <text evidence="1 8">Belongs to the RdRP family.</text>
</comment>
<dbReference type="PANTHER" id="PTHR23079">
    <property type="entry name" value="RNA-DEPENDENT RNA POLYMERASE"/>
    <property type="match status" value="1"/>
</dbReference>